<evidence type="ECO:0000256" key="3">
    <source>
        <dbReference type="ARBA" id="ARBA00017057"/>
    </source>
</evidence>
<protein>
    <recommendedName>
        <fullName evidence="3">Signal peptidase complex subunit 2</fullName>
    </recommendedName>
</protein>
<evidence type="ECO:0000256" key="4">
    <source>
        <dbReference type="ARBA" id="ARBA00022692"/>
    </source>
</evidence>
<accession>A0A8S1UVT8</accession>
<dbReference type="GO" id="GO:0006465">
    <property type="term" value="P:signal peptide processing"/>
    <property type="evidence" value="ECO:0007669"/>
    <property type="project" value="InterPro"/>
</dbReference>
<dbReference type="SMART" id="SM00490">
    <property type="entry name" value="HELICc"/>
    <property type="match status" value="1"/>
</dbReference>
<organism evidence="10 11">
    <name type="scientific">Paramecium octaurelia</name>
    <dbReference type="NCBI Taxonomy" id="43137"/>
    <lineage>
        <taxon>Eukaryota</taxon>
        <taxon>Sar</taxon>
        <taxon>Alveolata</taxon>
        <taxon>Ciliophora</taxon>
        <taxon>Intramacronucleata</taxon>
        <taxon>Oligohymenophorea</taxon>
        <taxon>Peniculida</taxon>
        <taxon>Parameciidae</taxon>
        <taxon>Paramecium</taxon>
    </lineage>
</organism>
<sequence>MNDEADKYFELRLLEQVKQLLKQLESLKINFIFFSVTLPQPNLLIGGRNHILIRIDQQLKYRSNKYGKILKQEIQNEGSMIPHILYLYNLKQELKPLVYELEQLKVIRVNCIQGDMESKTTQEILEQFIRAHFQMLICTLMMTRGIDFNDVQLVINYGFQQSMITYFQYQRISFYYPQSGQNGSAGKQGRAITIFTDENKSILRSLANEFKVQGCQVPQWLFQLPIAKMQIKKRENYRRLMMNFHFNLLSIIRIVFKLLFIKMVKEQKPKIYRTENKFDTYMTKDAFCKFISDELIGKDGLKENFQFQNYKVIFGLFMIANVIYSHYHFIPYPQDYYILIACIIFYYVSTYIYQWFEKVKEGDIFILYDDKKTKKTFGFGASQELYQRFIVLRIYSMPNKALLVERKIDSAEYLDMKGYIVQQKMRSLINELVQEANKK</sequence>
<comment type="subcellular location">
    <subcellularLocation>
        <location evidence="1">Endoplasmic reticulum membrane</location>
        <topology evidence="1">Multi-pass membrane protein</topology>
    </subcellularLocation>
</comment>
<keyword evidence="6 8" id="KW-1133">Transmembrane helix</keyword>
<proteinExistence type="inferred from homology"/>
<evidence type="ECO:0000256" key="6">
    <source>
        <dbReference type="ARBA" id="ARBA00022989"/>
    </source>
</evidence>
<keyword evidence="11" id="KW-1185">Reference proteome</keyword>
<evidence type="ECO:0000256" key="7">
    <source>
        <dbReference type="ARBA" id="ARBA00023136"/>
    </source>
</evidence>
<feature type="transmembrane region" description="Helical" evidence="8">
    <location>
        <begin position="312"/>
        <end position="330"/>
    </location>
</feature>
<reference evidence="10" key="1">
    <citation type="submission" date="2021-01" db="EMBL/GenBank/DDBJ databases">
        <authorList>
            <consortium name="Genoscope - CEA"/>
            <person name="William W."/>
        </authorList>
    </citation>
    <scope>NUCLEOTIDE SEQUENCE</scope>
</reference>
<keyword evidence="4 8" id="KW-0812">Transmembrane</keyword>
<evidence type="ECO:0000256" key="1">
    <source>
        <dbReference type="ARBA" id="ARBA00004477"/>
    </source>
</evidence>
<dbReference type="InterPro" id="IPR009582">
    <property type="entry name" value="Spc2/SPCS2"/>
</dbReference>
<evidence type="ECO:0000313" key="10">
    <source>
        <dbReference type="EMBL" id="CAD8168745.1"/>
    </source>
</evidence>
<comment type="caution">
    <text evidence="10">The sequence shown here is derived from an EMBL/GenBank/DDBJ whole genome shotgun (WGS) entry which is preliminary data.</text>
</comment>
<keyword evidence="7 8" id="KW-0472">Membrane</keyword>
<keyword evidence="5" id="KW-0256">Endoplasmic reticulum</keyword>
<dbReference type="GO" id="GO:0005787">
    <property type="term" value="C:signal peptidase complex"/>
    <property type="evidence" value="ECO:0007669"/>
    <property type="project" value="InterPro"/>
</dbReference>
<dbReference type="OrthoDB" id="284135at2759"/>
<dbReference type="PANTHER" id="PTHR47958">
    <property type="entry name" value="ATP-DEPENDENT RNA HELICASE DBP3"/>
    <property type="match status" value="1"/>
</dbReference>
<feature type="transmembrane region" description="Helical" evidence="8">
    <location>
        <begin position="336"/>
        <end position="356"/>
    </location>
</feature>
<evidence type="ECO:0000256" key="2">
    <source>
        <dbReference type="ARBA" id="ARBA00007324"/>
    </source>
</evidence>
<dbReference type="Proteomes" id="UP000683925">
    <property type="component" value="Unassembled WGS sequence"/>
</dbReference>
<dbReference type="EMBL" id="CAJJDP010000052">
    <property type="protein sequence ID" value="CAD8168745.1"/>
    <property type="molecule type" value="Genomic_DNA"/>
</dbReference>
<name>A0A8S1UVT8_PAROT</name>
<dbReference type="Pfam" id="PF00271">
    <property type="entry name" value="Helicase_C"/>
    <property type="match status" value="1"/>
</dbReference>
<evidence type="ECO:0000256" key="8">
    <source>
        <dbReference type="SAM" id="Phobius"/>
    </source>
</evidence>
<gene>
    <name evidence="10" type="ORF">POCTA_138.1.T0520147</name>
</gene>
<dbReference type="PROSITE" id="PS51194">
    <property type="entry name" value="HELICASE_CTER"/>
    <property type="match status" value="1"/>
</dbReference>
<dbReference type="InterPro" id="IPR001650">
    <property type="entry name" value="Helicase_C-like"/>
</dbReference>
<evidence type="ECO:0000256" key="5">
    <source>
        <dbReference type="ARBA" id="ARBA00022824"/>
    </source>
</evidence>
<feature type="domain" description="Helicase C-terminal" evidence="9">
    <location>
        <begin position="54"/>
        <end position="225"/>
    </location>
</feature>
<feature type="transmembrane region" description="Helical" evidence="8">
    <location>
        <begin position="240"/>
        <end position="260"/>
    </location>
</feature>
<evidence type="ECO:0000259" key="9">
    <source>
        <dbReference type="PROSITE" id="PS51194"/>
    </source>
</evidence>
<dbReference type="Pfam" id="PF06703">
    <property type="entry name" value="SPC25"/>
    <property type="match status" value="1"/>
</dbReference>
<evidence type="ECO:0000313" key="11">
    <source>
        <dbReference type="Proteomes" id="UP000683925"/>
    </source>
</evidence>
<comment type="similarity">
    <text evidence="2">Belongs to the SPCS2 family.</text>
</comment>
<dbReference type="AlphaFoldDB" id="A0A8S1UVT8"/>